<feature type="non-terminal residue" evidence="1">
    <location>
        <position position="1"/>
    </location>
</feature>
<name>A0A8S2FXU4_9BILA</name>
<sequence>APGCQYGSLVERCQQREAEFVELVKDYEQKSDELKTILVRLSLTNTQSPKHKKKPLTARLSAAKAVMSAGCRWPKRP</sequence>
<comment type="caution">
    <text evidence="1">The sequence shown here is derived from an EMBL/GenBank/DDBJ whole genome shotgun (WGS) entry which is preliminary data.</text>
</comment>
<dbReference type="AlphaFoldDB" id="A0A8S2FXU4"/>
<dbReference type="EMBL" id="CAJNOK010046024">
    <property type="protein sequence ID" value="CAF1581459.1"/>
    <property type="molecule type" value="Genomic_DNA"/>
</dbReference>
<dbReference type="Proteomes" id="UP000677228">
    <property type="component" value="Unassembled WGS sequence"/>
</dbReference>
<protein>
    <submittedName>
        <fullName evidence="1">Uncharacterized protein</fullName>
    </submittedName>
</protein>
<gene>
    <name evidence="1" type="ORF">OVA965_LOCUS40999</name>
    <name evidence="2" type="ORF">TMI583_LOCUS42547</name>
</gene>
<dbReference type="Proteomes" id="UP000682733">
    <property type="component" value="Unassembled WGS sequence"/>
</dbReference>
<organism evidence="1 3">
    <name type="scientific">Didymodactylos carnosus</name>
    <dbReference type="NCBI Taxonomy" id="1234261"/>
    <lineage>
        <taxon>Eukaryota</taxon>
        <taxon>Metazoa</taxon>
        <taxon>Spiralia</taxon>
        <taxon>Gnathifera</taxon>
        <taxon>Rotifera</taxon>
        <taxon>Eurotatoria</taxon>
        <taxon>Bdelloidea</taxon>
        <taxon>Philodinida</taxon>
        <taxon>Philodinidae</taxon>
        <taxon>Didymodactylos</taxon>
    </lineage>
</organism>
<evidence type="ECO:0000313" key="3">
    <source>
        <dbReference type="Proteomes" id="UP000677228"/>
    </source>
</evidence>
<evidence type="ECO:0000313" key="2">
    <source>
        <dbReference type="EMBL" id="CAF4381097.1"/>
    </source>
</evidence>
<dbReference type="EMBL" id="CAJOBA010069128">
    <property type="protein sequence ID" value="CAF4381097.1"/>
    <property type="molecule type" value="Genomic_DNA"/>
</dbReference>
<evidence type="ECO:0000313" key="1">
    <source>
        <dbReference type="EMBL" id="CAF1581459.1"/>
    </source>
</evidence>
<accession>A0A8S2FXU4</accession>
<proteinExistence type="predicted"/>
<reference evidence="1" key="1">
    <citation type="submission" date="2021-02" db="EMBL/GenBank/DDBJ databases">
        <authorList>
            <person name="Nowell W R."/>
        </authorList>
    </citation>
    <scope>NUCLEOTIDE SEQUENCE</scope>
</reference>